<protein>
    <submittedName>
        <fullName evidence="4">Pyochelin biosynthetic protein PchC</fullName>
    </submittedName>
</protein>
<keyword evidence="2" id="KW-0378">Hydrolase</keyword>
<comment type="caution">
    <text evidence="4">The sequence shown here is derived from an EMBL/GenBank/DDBJ whole genome shotgun (WGS) entry which is preliminary data.</text>
</comment>
<evidence type="ECO:0000256" key="2">
    <source>
        <dbReference type="ARBA" id="ARBA00022801"/>
    </source>
</evidence>
<accession>A0AA89QHQ8</accession>
<evidence type="ECO:0000256" key="1">
    <source>
        <dbReference type="ARBA" id="ARBA00007169"/>
    </source>
</evidence>
<dbReference type="RefSeq" id="WP_184848404.1">
    <property type="nucleotide sequence ID" value="NZ_BAABFE010000012.1"/>
</dbReference>
<dbReference type="InterPro" id="IPR012223">
    <property type="entry name" value="TEII"/>
</dbReference>
<gene>
    <name evidence="4" type="ORF">HNR72_003847</name>
</gene>
<organism evidence="4 5">
    <name type="scientific">Streptomyces collinus</name>
    <dbReference type="NCBI Taxonomy" id="42684"/>
    <lineage>
        <taxon>Bacteria</taxon>
        <taxon>Bacillati</taxon>
        <taxon>Actinomycetota</taxon>
        <taxon>Actinomycetes</taxon>
        <taxon>Kitasatosporales</taxon>
        <taxon>Streptomycetaceae</taxon>
        <taxon>Streptomyces</taxon>
    </lineage>
</organism>
<dbReference type="Pfam" id="PF00975">
    <property type="entry name" value="Thioesterase"/>
    <property type="match status" value="1"/>
</dbReference>
<dbReference type="InterPro" id="IPR020802">
    <property type="entry name" value="TesA-like"/>
</dbReference>
<comment type="similarity">
    <text evidence="1">Belongs to the thioesterase family.</text>
</comment>
<dbReference type="GeneID" id="93840272"/>
<dbReference type="Proteomes" id="UP000579531">
    <property type="component" value="Unassembled WGS sequence"/>
</dbReference>
<proteinExistence type="inferred from homology"/>
<dbReference type="GO" id="GO:0008610">
    <property type="term" value="P:lipid biosynthetic process"/>
    <property type="evidence" value="ECO:0007669"/>
    <property type="project" value="TreeGrafter"/>
</dbReference>
<dbReference type="PANTHER" id="PTHR11487">
    <property type="entry name" value="THIOESTERASE"/>
    <property type="match status" value="1"/>
</dbReference>
<sequence>MGVAGARGVAGAGAGIRSRWFRRYPATDGSVRLRLVGFPHAGGTATLFHGWAARLPGGVELLATQYPGRQERLAEPCAESMAELADRITDALEDVLGPGLGAPLALFGHSLGSAVAYEVARRLDERHGIVPERVVVSGRGAPHTERGGALHLLDDDALIASARGLGDLGSAVYDDPDLRPLLLPSLRGDFRLIESYRPVAPAPLRAPITAVGGVDDPGCSQADLLSWRPLTTSTYEHQVFPGDHFYLVPHEAELLAYLNRRW</sequence>
<dbReference type="GO" id="GO:0016787">
    <property type="term" value="F:hydrolase activity"/>
    <property type="evidence" value="ECO:0007669"/>
    <property type="project" value="UniProtKB-KW"/>
</dbReference>
<evidence type="ECO:0000259" key="3">
    <source>
        <dbReference type="SMART" id="SM00824"/>
    </source>
</evidence>
<dbReference type="EMBL" id="JACHLX010000001">
    <property type="protein sequence ID" value="MBB5812819.1"/>
    <property type="molecule type" value="Genomic_DNA"/>
</dbReference>
<dbReference type="Gene3D" id="3.40.50.1820">
    <property type="entry name" value="alpha/beta hydrolase"/>
    <property type="match status" value="1"/>
</dbReference>
<reference evidence="4 5" key="1">
    <citation type="submission" date="2020-08" db="EMBL/GenBank/DDBJ databases">
        <title>Sequencing the genomes of 1000 actinobacteria strains.</title>
        <authorList>
            <person name="Klenk H.-P."/>
        </authorList>
    </citation>
    <scope>NUCLEOTIDE SEQUENCE [LARGE SCALE GENOMIC DNA]</scope>
    <source>
        <strain evidence="4 5">DSM 40129</strain>
    </source>
</reference>
<dbReference type="InterPro" id="IPR001031">
    <property type="entry name" value="Thioesterase"/>
</dbReference>
<dbReference type="InterPro" id="IPR029058">
    <property type="entry name" value="AB_hydrolase_fold"/>
</dbReference>
<dbReference type="SMART" id="SM00824">
    <property type="entry name" value="PKS_TE"/>
    <property type="match status" value="1"/>
</dbReference>
<feature type="domain" description="Thioesterase TesA-like" evidence="3">
    <location>
        <begin position="36"/>
        <end position="262"/>
    </location>
</feature>
<dbReference type="AlphaFoldDB" id="A0AA89QHQ8"/>
<dbReference type="SUPFAM" id="SSF53474">
    <property type="entry name" value="alpha/beta-Hydrolases"/>
    <property type="match status" value="1"/>
</dbReference>
<name>A0AA89QHQ8_STRCU</name>
<evidence type="ECO:0000313" key="4">
    <source>
        <dbReference type="EMBL" id="MBB5812819.1"/>
    </source>
</evidence>
<evidence type="ECO:0000313" key="5">
    <source>
        <dbReference type="Proteomes" id="UP000579531"/>
    </source>
</evidence>
<keyword evidence="5" id="KW-1185">Reference proteome</keyword>
<dbReference type="PANTHER" id="PTHR11487:SF0">
    <property type="entry name" value="S-ACYL FATTY ACID SYNTHASE THIOESTERASE, MEDIUM CHAIN"/>
    <property type="match status" value="1"/>
</dbReference>